<protein>
    <submittedName>
        <fullName evidence="3">Transcriptional regulator, XRE family</fullName>
    </submittedName>
</protein>
<feature type="domain" description="HTH cro/C1-type" evidence="2">
    <location>
        <begin position="22"/>
        <end position="76"/>
    </location>
</feature>
<gene>
    <name evidence="3" type="ordered locus">Caul_5225</name>
</gene>
<dbReference type="PROSITE" id="PS50943">
    <property type="entry name" value="HTH_CROC1"/>
    <property type="match status" value="1"/>
</dbReference>
<dbReference type="InterPro" id="IPR001387">
    <property type="entry name" value="Cro/C1-type_HTH"/>
</dbReference>
<dbReference type="PANTHER" id="PTHR46797">
    <property type="entry name" value="HTH-TYPE TRANSCRIPTIONAL REGULATOR"/>
    <property type="match status" value="1"/>
</dbReference>
<evidence type="ECO:0000313" key="3">
    <source>
        <dbReference type="EMBL" id="ABZ74345.1"/>
    </source>
</evidence>
<dbReference type="PANTHER" id="PTHR46797:SF1">
    <property type="entry name" value="METHYLPHOSPHONATE SYNTHASE"/>
    <property type="match status" value="1"/>
</dbReference>
<reference evidence="3" key="1">
    <citation type="submission" date="2008-01" db="EMBL/GenBank/DDBJ databases">
        <title>Complete sequence of plasmid1 pCAUL01 of Caulobacter sp. K31.</title>
        <authorList>
            <consortium name="US DOE Joint Genome Institute"/>
            <person name="Copeland A."/>
            <person name="Lucas S."/>
            <person name="Lapidus A."/>
            <person name="Barry K."/>
            <person name="Glavina del Rio T."/>
            <person name="Dalin E."/>
            <person name="Tice H."/>
            <person name="Pitluck S."/>
            <person name="Bruce D."/>
            <person name="Goodwin L."/>
            <person name="Thompson L.S."/>
            <person name="Brettin T."/>
            <person name="Detter J.C."/>
            <person name="Han C."/>
            <person name="Schmutz J."/>
            <person name="Larimer F."/>
            <person name="Land M."/>
            <person name="Hauser L."/>
            <person name="Kyrpides N."/>
            <person name="Kim E."/>
            <person name="Stephens C."/>
            <person name="Richardson P."/>
        </authorList>
    </citation>
    <scope>NUCLEOTIDE SEQUENCE [LARGE SCALE GENOMIC DNA]</scope>
    <source>
        <strain evidence="3">K31</strain>
        <plasmid evidence="3">pCAUL01</plasmid>
    </source>
</reference>
<dbReference type="SMART" id="SM00530">
    <property type="entry name" value="HTH_XRE"/>
    <property type="match status" value="1"/>
</dbReference>
<keyword evidence="3" id="KW-0614">Plasmid</keyword>
<proteinExistence type="predicted"/>
<dbReference type="OrthoDB" id="7923537at2"/>
<evidence type="ECO:0000256" key="1">
    <source>
        <dbReference type="ARBA" id="ARBA00023125"/>
    </source>
</evidence>
<geneLocation type="plasmid" evidence="3">
    <name>pCAUL01</name>
</geneLocation>
<evidence type="ECO:0000259" key="2">
    <source>
        <dbReference type="PROSITE" id="PS50943"/>
    </source>
</evidence>
<dbReference type="GO" id="GO:0003677">
    <property type="term" value="F:DNA binding"/>
    <property type="evidence" value="ECO:0007669"/>
    <property type="project" value="UniProtKB-KW"/>
</dbReference>
<dbReference type="AlphaFoldDB" id="B0T9H0"/>
<dbReference type="InterPro" id="IPR010982">
    <property type="entry name" value="Lambda_DNA-bd_dom_sf"/>
</dbReference>
<dbReference type="GO" id="GO:0003700">
    <property type="term" value="F:DNA-binding transcription factor activity"/>
    <property type="evidence" value="ECO:0007669"/>
    <property type="project" value="TreeGrafter"/>
</dbReference>
<dbReference type="EMBL" id="CP000928">
    <property type="protein sequence ID" value="ABZ74345.1"/>
    <property type="molecule type" value="Genomic_DNA"/>
</dbReference>
<dbReference type="HOGENOM" id="CLU_066192_26_0_5"/>
<sequence>MRTEIAPDHLPNPVDLHVGARVRVRRKVLGMSQEALANALGISFQQIQKYERGTNRVSASKLYDIARTLGAPVSYFFEGLADPCDPDASSDPTEASVQQFLATSEGLELAAIFPKIQRAAVRRHVLQLVRSMAEDPAEAE</sequence>
<accession>B0T9H0</accession>
<dbReference type="SUPFAM" id="SSF47413">
    <property type="entry name" value="lambda repressor-like DNA-binding domains"/>
    <property type="match status" value="1"/>
</dbReference>
<dbReference type="InterPro" id="IPR050807">
    <property type="entry name" value="TransReg_Diox_bact_type"/>
</dbReference>
<dbReference type="KEGG" id="cak:Caul_5225"/>
<dbReference type="GO" id="GO:0005829">
    <property type="term" value="C:cytosol"/>
    <property type="evidence" value="ECO:0007669"/>
    <property type="project" value="TreeGrafter"/>
</dbReference>
<dbReference type="Pfam" id="PF01381">
    <property type="entry name" value="HTH_3"/>
    <property type="match status" value="1"/>
</dbReference>
<dbReference type="Gene3D" id="1.10.260.40">
    <property type="entry name" value="lambda repressor-like DNA-binding domains"/>
    <property type="match status" value="1"/>
</dbReference>
<dbReference type="CDD" id="cd00093">
    <property type="entry name" value="HTH_XRE"/>
    <property type="match status" value="1"/>
</dbReference>
<keyword evidence="1" id="KW-0238">DNA-binding</keyword>
<organism evidence="3">
    <name type="scientific">Caulobacter sp. (strain K31)</name>
    <dbReference type="NCBI Taxonomy" id="366602"/>
    <lineage>
        <taxon>Bacteria</taxon>
        <taxon>Pseudomonadati</taxon>
        <taxon>Pseudomonadota</taxon>
        <taxon>Alphaproteobacteria</taxon>
        <taxon>Caulobacterales</taxon>
        <taxon>Caulobacteraceae</taxon>
        <taxon>Caulobacter</taxon>
    </lineage>
</organism>
<name>B0T9H0_CAUSK</name>